<sequence length="146" mass="16696">MYLGCSLSPALVSRAGGSHSMCPFTSMFLSLFLSPPPTLPEQKMEKCPRVRIIKKNNNKIKSSIKIFCLEWVACNTYIEVFRRVQKSSQSMHASVATTYSSSTKHQPLRYFLLGLLKFVNIYSSLFIFYCYGALHCVEYIMFCPFC</sequence>
<organism evidence="2 3">
    <name type="scientific">Molossus molossus</name>
    <name type="common">Pallas' mastiff bat</name>
    <name type="synonym">Vespertilio molossus</name>
    <dbReference type="NCBI Taxonomy" id="27622"/>
    <lineage>
        <taxon>Eukaryota</taxon>
        <taxon>Metazoa</taxon>
        <taxon>Chordata</taxon>
        <taxon>Craniata</taxon>
        <taxon>Vertebrata</taxon>
        <taxon>Euteleostomi</taxon>
        <taxon>Mammalia</taxon>
        <taxon>Eutheria</taxon>
        <taxon>Laurasiatheria</taxon>
        <taxon>Chiroptera</taxon>
        <taxon>Yangochiroptera</taxon>
        <taxon>Molossidae</taxon>
        <taxon>Molossus</taxon>
    </lineage>
</organism>
<dbReference type="InParanoid" id="A0A7J8HCY9"/>
<reference evidence="2 3" key="1">
    <citation type="journal article" date="2020" name="Nature">
        <title>Six reference-quality genomes reveal evolution of bat adaptations.</title>
        <authorList>
            <person name="Jebb D."/>
            <person name="Huang Z."/>
            <person name="Pippel M."/>
            <person name="Hughes G.M."/>
            <person name="Lavrichenko K."/>
            <person name="Devanna P."/>
            <person name="Winkler S."/>
            <person name="Jermiin L.S."/>
            <person name="Skirmuntt E.C."/>
            <person name="Katzourakis A."/>
            <person name="Burkitt-Gray L."/>
            <person name="Ray D.A."/>
            <person name="Sullivan K.A.M."/>
            <person name="Roscito J.G."/>
            <person name="Kirilenko B.M."/>
            <person name="Davalos L.M."/>
            <person name="Corthals A.P."/>
            <person name="Power M.L."/>
            <person name="Jones G."/>
            <person name="Ransome R.D."/>
            <person name="Dechmann D.K.N."/>
            <person name="Locatelli A.G."/>
            <person name="Puechmaille S.J."/>
            <person name="Fedrigo O."/>
            <person name="Jarvis E.D."/>
            <person name="Hiller M."/>
            <person name="Vernes S.C."/>
            <person name="Myers E.W."/>
            <person name="Teeling E.C."/>
        </authorList>
    </citation>
    <scope>NUCLEOTIDE SEQUENCE [LARGE SCALE GENOMIC DNA]</scope>
    <source>
        <strain evidence="2">MMolMol1</strain>
        <tissue evidence="2">Muscle</tissue>
    </source>
</reference>
<comment type="caution">
    <text evidence="2">The sequence shown here is derived from an EMBL/GenBank/DDBJ whole genome shotgun (WGS) entry which is preliminary data.</text>
</comment>
<protein>
    <submittedName>
        <fullName evidence="2">Uncharacterized protein</fullName>
    </submittedName>
</protein>
<accession>A0A7J8HCY9</accession>
<dbReference type="AlphaFoldDB" id="A0A7J8HCY9"/>
<keyword evidence="1" id="KW-0472">Membrane</keyword>
<name>A0A7J8HCY9_MOLMO</name>
<proteinExistence type="predicted"/>
<dbReference type="EMBL" id="JACASF010000007">
    <property type="protein sequence ID" value="KAF6469779.1"/>
    <property type="molecule type" value="Genomic_DNA"/>
</dbReference>
<keyword evidence="1" id="KW-0812">Transmembrane</keyword>
<gene>
    <name evidence="2" type="ORF">HJG59_011140</name>
</gene>
<evidence type="ECO:0000313" key="2">
    <source>
        <dbReference type="EMBL" id="KAF6469779.1"/>
    </source>
</evidence>
<evidence type="ECO:0000256" key="1">
    <source>
        <dbReference type="SAM" id="Phobius"/>
    </source>
</evidence>
<keyword evidence="1" id="KW-1133">Transmembrane helix</keyword>
<dbReference type="Proteomes" id="UP000550707">
    <property type="component" value="Unassembled WGS sequence"/>
</dbReference>
<keyword evidence="3" id="KW-1185">Reference proteome</keyword>
<feature type="transmembrane region" description="Helical" evidence="1">
    <location>
        <begin position="110"/>
        <end position="134"/>
    </location>
</feature>
<evidence type="ECO:0000313" key="3">
    <source>
        <dbReference type="Proteomes" id="UP000550707"/>
    </source>
</evidence>